<proteinExistence type="predicted"/>
<reference evidence="2" key="1">
    <citation type="journal article" date="2020" name="mSystems">
        <title>Genome- and Community-Level Interaction Insights into Carbon Utilization and Element Cycling Functions of Hydrothermarchaeota in Hydrothermal Sediment.</title>
        <authorList>
            <person name="Zhou Z."/>
            <person name="Liu Y."/>
            <person name="Xu W."/>
            <person name="Pan J."/>
            <person name="Luo Z.H."/>
            <person name="Li M."/>
        </authorList>
    </citation>
    <scope>NUCLEOTIDE SEQUENCE [LARGE SCALE GENOMIC DNA]</scope>
    <source>
        <strain evidence="2">HyVt-485</strain>
    </source>
</reference>
<evidence type="ECO:0000256" key="1">
    <source>
        <dbReference type="SAM" id="SignalP"/>
    </source>
</evidence>
<name>A0A7C5QZS8_9PROT</name>
<organism evidence="2">
    <name type="scientific">Hellea balneolensis</name>
    <dbReference type="NCBI Taxonomy" id="287478"/>
    <lineage>
        <taxon>Bacteria</taxon>
        <taxon>Pseudomonadati</taxon>
        <taxon>Pseudomonadota</taxon>
        <taxon>Alphaproteobacteria</taxon>
        <taxon>Maricaulales</taxon>
        <taxon>Robiginitomaculaceae</taxon>
        <taxon>Hellea</taxon>
    </lineage>
</organism>
<feature type="signal peptide" evidence="1">
    <location>
        <begin position="1"/>
        <end position="26"/>
    </location>
</feature>
<keyword evidence="1" id="KW-0732">Signal</keyword>
<feature type="chain" id="PRO_5027797112" evidence="1">
    <location>
        <begin position="27"/>
        <end position="214"/>
    </location>
</feature>
<comment type="caution">
    <text evidence="2">The sequence shown here is derived from an EMBL/GenBank/DDBJ whole genome shotgun (WGS) entry which is preliminary data.</text>
</comment>
<dbReference type="Proteomes" id="UP000885830">
    <property type="component" value="Unassembled WGS sequence"/>
</dbReference>
<dbReference type="AlphaFoldDB" id="A0A7C5QZS8"/>
<gene>
    <name evidence="2" type="ORF">ENJ42_01690</name>
</gene>
<evidence type="ECO:0000313" key="2">
    <source>
        <dbReference type="EMBL" id="HHL42304.1"/>
    </source>
</evidence>
<dbReference type="EMBL" id="DRMJ01000081">
    <property type="protein sequence ID" value="HHL42304.1"/>
    <property type="molecule type" value="Genomic_DNA"/>
</dbReference>
<accession>A0A7C5QZS8</accession>
<sequence length="214" mass="22728">MNMTLKILGVMAAGAIVGLAAAQATADELAPSRVAAVTVPAAPSPMTAKLDAKGVIGIARIDKGRLIPAPMGELEDWGFLDRRSPVKFQPISAAEHLKTLPEIDFDGKDTTNQIDEIRLTAYDLGMKYVLIYGRDADARAGSFGGKAMMETGLKVRENTPAPGADAKALLVDTLSGEIYGTLISNEVEFGVGDLTDKVEDLVNELTDQKRISRA</sequence>
<protein>
    <submittedName>
        <fullName evidence="2">Uncharacterized protein</fullName>
    </submittedName>
</protein>